<gene>
    <name evidence="2" type="ORF">THAOC_16143</name>
</gene>
<dbReference type="EMBL" id="AGNL01018376">
    <property type="protein sequence ID" value="EJK63216.1"/>
    <property type="molecule type" value="Genomic_DNA"/>
</dbReference>
<sequence length="384" mass="41658">MVRDGKRSTAPPEPAEGDAGHGQQRPKKRGRPRRGEGTERSRSRSEGRRASQRLAEKETSTNSTGDILSPRLKAISIKDKQTCVHVYGTQQRARWCFQCRSNNSQRCEVHANADQNAVSADDYRRQMTTDSQATRGGVSSTLTATTMANQAIQAPPPRILFSGPMAHLPHHSGLNVAMATPASSFAVPSATTMGTLAPEMSLPNKSLFQSTRAGTCEGITSGSSGPVLSFVAKAQRSSSVMLDEMSWDEASGYGDTSFPSSAFATSECVLAPFNGAVVRRLPGVQGFAIHAQECTGRAVVAASSKVFRWCNACWDKYNTTYRAVSRSHRPLFEPPGPRARVDFIASEPRSAAHEIRRARAFSRRDESASRHISSSLVNDRLTIT</sequence>
<feature type="compositionally biased region" description="Basic and acidic residues" evidence="1">
    <location>
        <begin position="33"/>
        <end position="59"/>
    </location>
</feature>
<dbReference type="Proteomes" id="UP000266841">
    <property type="component" value="Unassembled WGS sequence"/>
</dbReference>
<accession>K0SQE0</accession>
<evidence type="ECO:0000313" key="2">
    <source>
        <dbReference type="EMBL" id="EJK63216.1"/>
    </source>
</evidence>
<reference evidence="2 3" key="1">
    <citation type="journal article" date="2012" name="Genome Biol.">
        <title>Genome and low-iron response of an oceanic diatom adapted to chronic iron limitation.</title>
        <authorList>
            <person name="Lommer M."/>
            <person name="Specht M."/>
            <person name="Roy A.S."/>
            <person name="Kraemer L."/>
            <person name="Andreson R."/>
            <person name="Gutowska M.A."/>
            <person name="Wolf J."/>
            <person name="Bergner S.V."/>
            <person name="Schilhabel M.B."/>
            <person name="Klostermeier U.C."/>
            <person name="Beiko R.G."/>
            <person name="Rosenstiel P."/>
            <person name="Hippler M."/>
            <person name="Laroche J."/>
        </authorList>
    </citation>
    <scope>NUCLEOTIDE SEQUENCE [LARGE SCALE GENOMIC DNA]</scope>
    <source>
        <strain evidence="2 3">CCMP1005</strain>
    </source>
</reference>
<dbReference type="AlphaFoldDB" id="K0SQE0"/>
<keyword evidence="3" id="KW-1185">Reference proteome</keyword>
<name>K0SQE0_THAOC</name>
<comment type="caution">
    <text evidence="2">The sequence shown here is derived from an EMBL/GenBank/DDBJ whole genome shotgun (WGS) entry which is preliminary data.</text>
</comment>
<evidence type="ECO:0000313" key="3">
    <source>
        <dbReference type="Proteomes" id="UP000266841"/>
    </source>
</evidence>
<feature type="region of interest" description="Disordered" evidence="1">
    <location>
        <begin position="1"/>
        <end position="67"/>
    </location>
</feature>
<proteinExistence type="predicted"/>
<evidence type="ECO:0000256" key="1">
    <source>
        <dbReference type="SAM" id="MobiDB-lite"/>
    </source>
</evidence>
<organism evidence="2 3">
    <name type="scientific">Thalassiosira oceanica</name>
    <name type="common">Marine diatom</name>
    <dbReference type="NCBI Taxonomy" id="159749"/>
    <lineage>
        <taxon>Eukaryota</taxon>
        <taxon>Sar</taxon>
        <taxon>Stramenopiles</taxon>
        <taxon>Ochrophyta</taxon>
        <taxon>Bacillariophyta</taxon>
        <taxon>Coscinodiscophyceae</taxon>
        <taxon>Thalassiosirophycidae</taxon>
        <taxon>Thalassiosirales</taxon>
        <taxon>Thalassiosiraceae</taxon>
        <taxon>Thalassiosira</taxon>
    </lineage>
</organism>
<protein>
    <submittedName>
        <fullName evidence="2">Uncharacterized protein</fullName>
    </submittedName>
</protein>